<feature type="compositionally biased region" description="Basic residues" evidence="1">
    <location>
        <begin position="68"/>
        <end position="77"/>
    </location>
</feature>
<organism evidence="2 3">
    <name type="scientific">Ascobolus immersus RN42</name>
    <dbReference type="NCBI Taxonomy" id="1160509"/>
    <lineage>
        <taxon>Eukaryota</taxon>
        <taxon>Fungi</taxon>
        <taxon>Dikarya</taxon>
        <taxon>Ascomycota</taxon>
        <taxon>Pezizomycotina</taxon>
        <taxon>Pezizomycetes</taxon>
        <taxon>Pezizales</taxon>
        <taxon>Ascobolaceae</taxon>
        <taxon>Ascobolus</taxon>
    </lineage>
</organism>
<feature type="region of interest" description="Disordered" evidence="1">
    <location>
        <begin position="43"/>
        <end position="79"/>
    </location>
</feature>
<name>A0A3N4I5N7_ASCIM</name>
<accession>A0A3N4I5N7</accession>
<evidence type="ECO:0000313" key="2">
    <source>
        <dbReference type="EMBL" id="RPA81403.1"/>
    </source>
</evidence>
<reference evidence="2 3" key="1">
    <citation type="journal article" date="2018" name="Nat. Ecol. Evol.">
        <title>Pezizomycetes genomes reveal the molecular basis of ectomycorrhizal truffle lifestyle.</title>
        <authorList>
            <person name="Murat C."/>
            <person name="Payen T."/>
            <person name="Noel B."/>
            <person name="Kuo A."/>
            <person name="Morin E."/>
            <person name="Chen J."/>
            <person name="Kohler A."/>
            <person name="Krizsan K."/>
            <person name="Balestrini R."/>
            <person name="Da Silva C."/>
            <person name="Montanini B."/>
            <person name="Hainaut M."/>
            <person name="Levati E."/>
            <person name="Barry K.W."/>
            <person name="Belfiori B."/>
            <person name="Cichocki N."/>
            <person name="Clum A."/>
            <person name="Dockter R.B."/>
            <person name="Fauchery L."/>
            <person name="Guy J."/>
            <person name="Iotti M."/>
            <person name="Le Tacon F."/>
            <person name="Lindquist E.A."/>
            <person name="Lipzen A."/>
            <person name="Malagnac F."/>
            <person name="Mello A."/>
            <person name="Molinier V."/>
            <person name="Miyauchi S."/>
            <person name="Poulain J."/>
            <person name="Riccioni C."/>
            <person name="Rubini A."/>
            <person name="Sitrit Y."/>
            <person name="Splivallo R."/>
            <person name="Traeger S."/>
            <person name="Wang M."/>
            <person name="Zifcakova L."/>
            <person name="Wipf D."/>
            <person name="Zambonelli A."/>
            <person name="Paolocci F."/>
            <person name="Nowrousian M."/>
            <person name="Ottonello S."/>
            <person name="Baldrian P."/>
            <person name="Spatafora J.W."/>
            <person name="Henrissat B."/>
            <person name="Nagy L.G."/>
            <person name="Aury J.M."/>
            <person name="Wincker P."/>
            <person name="Grigoriev I.V."/>
            <person name="Bonfante P."/>
            <person name="Martin F.M."/>
        </authorList>
    </citation>
    <scope>NUCLEOTIDE SEQUENCE [LARGE SCALE GENOMIC DNA]</scope>
    <source>
        <strain evidence="2 3">RN42</strain>
    </source>
</reference>
<sequence length="621" mass="72091">MSFSFSSIRKLASAPVDLLSRYITSPSSDATVDLPTTTLSITKPQKSEIEFAEHGDLKPSNSEDHRQSRTSKPFKSRAFKEETNCPTVDRFDLPTRARRPSIDAWDQDTDDSYSIIGSDISSYVELCTDGDQSVVDNGEIRSPSSHRRDPVDEFWYAYYDSILESDYYVVPRGRNNHLLHIAVKSIIERFPVFKFLEYCPECAHYFRYRRMVHQLDPPPTPGQPHKMVSQPRPSVCLTVSSSSSLYLLSPHPCTIPRCSTCGQAWGFEGNIILDQANPQGADCMRPAELRIQGFWLQDSSWFGYYQDRSTTEMRLIGRELVLDERKDFRALVEPKKRWRKHQQKYYAGRSGKTGVRRVRYEHAVEDVGTNYKPTAWPGQILTGPDDPTMTQYEKDVPLQPTQSYRELPKDYGTEDEELVIEDIPKSTEQWLPPYPTHNQKKQRLLDYCRDNKLGMCCRGCAKIEKSRERKEKRAEWRAFWKEAGGLWKKGDSCFVPPKVLAHTEENRACCHACYYAVRDVAPWDDWDWNAPKAWYGGDWVLKEGISEVYIDTEERFSDMIDLGECGLFATYGSEGYEWDGYWGQYPLEWRVEDEVRCRKGWGVLVDWALENLERKRSRKRN</sequence>
<feature type="compositionally biased region" description="Basic and acidic residues" evidence="1">
    <location>
        <begin position="45"/>
        <end position="67"/>
    </location>
</feature>
<dbReference type="EMBL" id="ML119680">
    <property type="protein sequence ID" value="RPA81403.1"/>
    <property type="molecule type" value="Genomic_DNA"/>
</dbReference>
<dbReference type="Proteomes" id="UP000275078">
    <property type="component" value="Unassembled WGS sequence"/>
</dbReference>
<dbReference type="AlphaFoldDB" id="A0A3N4I5N7"/>
<proteinExistence type="predicted"/>
<keyword evidence="3" id="KW-1185">Reference proteome</keyword>
<evidence type="ECO:0000313" key="3">
    <source>
        <dbReference type="Proteomes" id="UP000275078"/>
    </source>
</evidence>
<protein>
    <submittedName>
        <fullName evidence="2">Uncharacterized protein</fullName>
    </submittedName>
</protein>
<evidence type="ECO:0000256" key="1">
    <source>
        <dbReference type="SAM" id="MobiDB-lite"/>
    </source>
</evidence>
<gene>
    <name evidence="2" type="ORF">BJ508DRAFT_114447</name>
</gene>